<comment type="caution">
    <text evidence="2">The sequence shown here is derived from an EMBL/GenBank/DDBJ whole genome shotgun (WGS) entry which is preliminary data.</text>
</comment>
<reference evidence="2 3" key="1">
    <citation type="submission" date="2023-02" db="EMBL/GenBank/DDBJ databases">
        <title>LHISI_Scaffold_Assembly.</title>
        <authorList>
            <person name="Stuart O.P."/>
            <person name="Cleave R."/>
            <person name="Magrath M.J.L."/>
            <person name="Mikheyev A.S."/>
        </authorList>
    </citation>
    <scope>NUCLEOTIDE SEQUENCE [LARGE SCALE GENOMIC DNA]</scope>
    <source>
        <strain evidence="2">Daus_M_001</strain>
        <tissue evidence="2">Leg muscle</tissue>
    </source>
</reference>
<sequence>MMIMHITFKQTSWRHGLFIYGYGFCKRESVWISLCMIFKCSYTSDSRRIFQLREFSAGVDMHFMSIKTFLKHMKKVSEAIDDAALQFMLDAAEEEKAIAIRDGNVDSDGVPMCTVVADGAWCKCSYKTNYNSLSGVASIVGFKTGKVLYIRVSNRYCSLCASCQNAKQTPLSHMCFLDWKKSATSMESDIVADGFLQSEKLLGLKFNKLIGEILIFVLMLTGDGDSYVHRKLLETMPHGPNPMVGKVECKNHVLRNYCHKLTDLTKNTKFPVTSRSLSKQQIPRLRTAVDKAIKY</sequence>
<dbReference type="Proteomes" id="UP001159363">
    <property type="component" value="Chromosome 3"/>
</dbReference>
<evidence type="ECO:0000259" key="1">
    <source>
        <dbReference type="Pfam" id="PF20700"/>
    </source>
</evidence>
<dbReference type="Pfam" id="PF20700">
    <property type="entry name" value="Mutator"/>
    <property type="match status" value="1"/>
</dbReference>
<evidence type="ECO:0000313" key="2">
    <source>
        <dbReference type="EMBL" id="KAJ8888146.1"/>
    </source>
</evidence>
<organism evidence="2 3">
    <name type="scientific">Dryococelus australis</name>
    <dbReference type="NCBI Taxonomy" id="614101"/>
    <lineage>
        <taxon>Eukaryota</taxon>
        <taxon>Metazoa</taxon>
        <taxon>Ecdysozoa</taxon>
        <taxon>Arthropoda</taxon>
        <taxon>Hexapoda</taxon>
        <taxon>Insecta</taxon>
        <taxon>Pterygota</taxon>
        <taxon>Neoptera</taxon>
        <taxon>Polyneoptera</taxon>
        <taxon>Phasmatodea</taxon>
        <taxon>Verophasmatodea</taxon>
        <taxon>Anareolatae</taxon>
        <taxon>Phasmatidae</taxon>
        <taxon>Eurycanthinae</taxon>
        <taxon>Dryococelus</taxon>
    </lineage>
</organism>
<evidence type="ECO:0000313" key="3">
    <source>
        <dbReference type="Proteomes" id="UP001159363"/>
    </source>
</evidence>
<dbReference type="InterPro" id="IPR049012">
    <property type="entry name" value="Mutator_transp_dom"/>
</dbReference>
<accession>A0ABQ9HUW3</accession>
<proteinExistence type="predicted"/>
<dbReference type="EMBL" id="JARBHB010000003">
    <property type="protein sequence ID" value="KAJ8888146.1"/>
    <property type="molecule type" value="Genomic_DNA"/>
</dbReference>
<feature type="domain" description="Mutator-like transposase" evidence="1">
    <location>
        <begin position="51"/>
        <end position="294"/>
    </location>
</feature>
<name>A0ABQ9HUW3_9NEOP</name>
<protein>
    <recommendedName>
        <fullName evidence="1">Mutator-like transposase domain-containing protein</fullName>
    </recommendedName>
</protein>
<keyword evidence="3" id="KW-1185">Reference proteome</keyword>
<gene>
    <name evidence="2" type="ORF">PR048_007633</name>
</gene>